<keyword evidence="10" id="KW-1185">Reference proteome</keyword>
<feature type="transmembrane region" description="Helical" evidence="7">
    <location>
        <begin position="355"/>
        <end position="376"/>
    </location>
</feature>
<dbReference type="Gene3D" id="1.10.3730.20">
    <property type="match status" value="1"/>
</dbReference>
<gene>
    <name evidence="9" type="ORF">CcCBS67573_g02116</name>
</gene>
<name>A0A507FLP1_9FUNG</name>
<proteinExistence type="predicted"/>
<evidence type="ECO:0000256" key="7">
    <source>
        <dbReference type="SAM" id="Phobius"/>
    </source>
</evidence>
<evidence type="ECO:0000256" key="2">
    <source>
        <dbReference type="ARBA" id="ARBA00022692"/>
    </source>
</evidence>
<dbReference type="Proteomes" id="UP000320333">
    <property type="component" value="Unassembled WGS sequence"/>
</dbReference>
<feature type="signal peptide" evidence="8">
    <location>
        <begin position="1"/>
        <end position="19"/>
    </location>
</feature>
<feature type="compositionally biased region" description="Polar residues" evidence="6">
    <location>
        <begin position="549"/>
        <end position="558"/>
    </location>
</feature>
<evidence type="ECO:0000256" key="5">
    <source>
        <dbReference type="SAM" id="Coils"/>
    </source>
</evidence>
<comment type="caution">
    <text evidence="9">The sequence shown here is derived from an EMBL/GenBank/DDBJ whole genome shotgun (WGS) entry which is preliminary data.</text>
</comment>
<dbReference type="PANTHER" id="PTHR12570:SF9">
    <property type="entry name" value="MAGNESIUM TRANSPORTER NIPA8-RELATED"/>
    <property type="match status" value="1"/>
</dbReference>
<feature type="compositionally biased region" description="Low complexity" evidence="6">
    <location>
        <begin position="537"/>
        <end position="548"/>
    </location>
</feature>
<dbReference type="GO" id="GO:0016020">
    <property type="term" value="C:membrane"/>
    <property type="evidence" value="ECO:0007669"/>
    <property type="project" value="UniProtKB-SubCell"/>
</dbReference>
<keyword evidence="5" id="KW-0175">Coiled coil</keyword>
<feature type="region of interest" description="Disordered" evidence="6">
    <location>
        <begin position="619"/>
        <end position="658"/>
    </location>
</feature>
<comment type="subcellular location">
    <subcellularLocation>
        <location evidence="1">Membrane</location>
        <topology evidence="1">Multi-pass membrane protein</topology>
    </subcellularLocation>
</comment>
<keyword evidence="4 7" id="KW-0472">Membrane</keyword>
<feature type="compositionally biased region" description="Polar residues" evidence="6">
    <location>
        <begin position="619"/>
        <end position="637"/>
    </location>
</feature>
<feature type="compositionally biased region" description="Acidic residues" evidence="6">
    <location>
        <begin position="741"/>
        <end position="752"/>
    </location>
</feature>
<feature type="transmembrane region" description="Helical" evidence="7">
    <location>
        <begin position="813"/>
        <end position="832"/>
    </location>
</feature>
<keyword evidence="8" id="KW-0732">Signal</keyword>
<evidence type="ECO:0000256" key="4">
    <source>
        <dbReference type="ARBA" id="ARBA00023136"/>
    </source>
</evidence>
<feature type="transmembrane region" description="Helical" evidence="7">
    <location>
        <begin position="876"/>
        <end position="894"/>
    </location>
</feature>
<dbReference type="SUPFAM" id="SSF103481">
    <property type="entry name" value="Multidrug resistance efflux transporter EmrE"/>
    <property type="match status" value="1"/>
</dbReference>
<evidence type="ECO:0000256" key="3">
    <source>
        <dbReference type="ARBA" id="ARBA00022989"/>
    </source>
</evidence>
<feature type="transmembrane region" description="Helical" evidence="7">
    <location>
        <begin position="449"/>
        <end position="468"/>
    </location>
</feature>
<feature type="region of interest" description="Disordered" evidence="6">
    <location>
        <begin position="534"/>
        <end position="570"/>
    </location>
</feature>
<protein>
    <recommendedName>
        <fullName evidence="11">EamA domain-containing protein</fullName>
    </recommendedName>
</protein>
<keyword evidence="2 7" id="KW-0812">Transmembrane</keyword>
<evidence type="ECO:0000256" key="8">
    <source>
        <dbReference type="SAM" id="SignalP"/>
    </source>
</evidence>
<dbReference type="EMBL" id="QEAP01000041">
    <property type="protein sequence ID" value="TPX76630.1"/>
    <property type="molecule type" value="Genomic_DNA"/>
</dbReference>
<dbReference type="InterPro" id="IPR008521">
    <property type="entry name" value="Mg_trans_NIPA"/>
</dbReference>
<dbReference type="OrthoDB" id="165382at2759"/>
<feature type="chain" id="PRO_5021268546" description="EamA domain-containing protein" evidence="8">
    <location>
        <begin position="20"/>
        <end position="902"/>
    </location>
</feature>
<feature type="region of interest" description="Disordered" evidence="6">
    <location>
        <begin position="723"/>
        <end position="752"/>
    </location>
</feature>
<feature type="transmembrane region" description="Helical" evidence="7">
    <location>
        <begin position="382"/>
        <end position="401"/>
    </location>
</feature>
<dbReference type="AlphaFoldDB" id="A0A507FLP1"/>
<evidence type="ECO:0000256" key="6">
    <source>
        <dbReference type="SAM" id="MobiDB-lite"/>
    </source>
</evidence>
<organism evidence="9 10">
    <name type="scientific">Chytriomyces confervae</name>
    <dbReference type="NCBI Taxonomy" id="246404"/>
    <lineage>
        <taxon>Eukaryota</taxon>
        <taxon>Fungi</taxon>
        <taxon>Fungi incertae sedis</taxon>
        <taxon>Chytridiomycota</taxon>
        <taxon>Chytridiomycota incertae sedis</taxon>
        <taxon>Chytridiomycetes</taxon>
        <taxon>Chytridiales</taxon>
        <taxon>Chytriomycetaceae</taxon>
        <taxon>Chytriomyces</taxon>
    </lineage>
</organism>
<evidence type="ECO:0000256" key="1">
    <source>
        <dbReference type="ARBA" id="ARBA00004141"/>
    </source>
</evidence>
<keyword evidence="3 7" id="KW-1133">Transmembrane helix</keyword>
<dbReference type="Pfam" id="PF05653">
    <property type="entry name" value="Mg_trans_NIPA"/>
    <property type="match status" value="2"/>
</dbReference>
<evidence type="ECO:0000313" key="9">
    <source>
        <dbReference type="EMBL" id="TPX76630.1"/>
    </source>
</evidence>
<feature type="transmembrane region" description="Helical" evidence="7">
    <location>
        <begin position="844"/>
        <end position="864"/>
    </location>
</feature>
<evidence type="ECO:0008006" key="11">
    <source>
        <dbReference type="Google" id="ProtNLM"/>
    </source>
</evidence>
<reference evidence="9 10" key="1">
    <citation type="journal article" date="2019" name="Sci. Rep.">
        <title>Comparative genomics of chytrid fungi reveal insights into the obligate biotrophic and pathogenic lifestyle of Synchytrium endobioticum.</title>
        <authorList>
            <person name="van de Vossenberg B.T.L.H."/>
            <person name="Warris S."/>
            <person name="Nguyen H.D.T."/>
            <person name="van Gent-Pelzer M.P.E."/>
            <person name="Joly D.L."/>
            <person name="van de Geest H.C."/>
            <person name="Bonants P.J.M."/>
            <person name="Smith D.S."/>
            <person name="Levesque C.A."/>
            <person name="van der Lee T.A.J."/>
        </authorList>
    </citation>
    <scope>NUCLEOTIDE SEQUENCE [LARGE SCALE GENOMIC DNA]</scope>
    <source>
        <strain evidence="9 10">CBS 675.73</strain>
    </source>
</reference>
<dbReference type="PANTHER" id="PTHR12570">
    <property type="match status" value="1"/>
</dbReference>
<accession>A0A507FLP1</accession>
<sequence>MRPSLLILTALVAVSDTHAAAASSTLSVPCKTDGDCAALTSNLGTNGVAAFLCVDSFCSVAVAAGQTCSKASDCAQYHWTQRRLGSNAGNESLSALCAPQYCTIASDCEPDSTALFNPANPLQLKTYSIHQACCAGGAVGDTCASFGTAGTNPKTISTCSPSTSCRASSDSSTDLFCSLADQKSTLWIGIVISIFGAAANNIGLNLQKLALRRRSEEEDAEKKETQIKKLKIGALKNFPGSWSSHLKKGWNSLRPAKAYSDVTVEGQTSSPVVAKPDLHLSGTDIVSSPLAAPGQTSSESLNSTSGEVTVEQITTRVTQSQEHLPISIVNANSQDSAASDLDKKLNFGNLVKNPIWVLGMGVYILANLVNFAALQFAPQSLVAPLGSISLVVNIIAAPYINNESWTWKDIVGSVFIVGGSSMTVVFAGVSSQDYNICILLKLFRRIPTIIFLCVTLASAISFFVYICIIEKNVDKQSAPSATTLQDDTQDTPGEITITTTTTTVTIPPSPRNPSRRPISTSYTTNEFQMTQLQPLNATPTAPVSATSTRSQWTSSNHLQQHRDPLPKSPIMGAALESQNSVLEWTGSLYSRVYMNAGAGGAATAAALPMKDRVSRLLNSGSRAGTPVTGSNEMSGSRVSIGGAASNEVGPLGMKDAGSKILSEEGGATAQHNGLHVDTNTNQDSVVDPHSIVQKVGEPTSEFKISDDIGPRVMRRSIVAGLMGGSGTASATTVGDSRAERDEDTDSVTPDMEDSFSDRLKAKEKESWVAGFKRRLYNALPAEGLMGTTTTLFAKSTIHLLTNSFLGDNQFNSIYSWMILGVTVFTAFAQVYWINMGLQRYDALLQIPVFFVVWTLFDVVGGGVYFDEFSGFTPRQYGLFILAIGVIFFGVFVLGDRLKKTHV</sequence>
<feature type="transmembrane region" description="Helical" evidence="7">
    <location>
        <begin position="410"/>
        <end position="429"/>
    </location>
</feature>
<evidence type="ECO:0000313" key="10">
    <source>
        <dbReference type="Proteomes" id="UP000320333"/>
    </source>
</evidence>
<dbReference type="InterPro" id="IPR037185">
    <property type="entry name" value="EmrE-like"/>
</dbReference>
<feature type="transmembrane region" description="Helical" evidence="7">
    <location>
        <begin position="186"/>
        <end position="204"/>
    </location>
</feature>
<feature type="coiled-coil region" evidence="5">
    <location>
        <begin position="206"/>
        <end position="233"/>
    </location>
</feature>
<dbReference type="GO" id="GO:0015095">
    <property type="term" value="F:magnesium ion transmembrane transporter activity"/>
    <property type="evidence" value="ECO:0007669"/>
    <property type="project" value="InterPro"/>
</dbReference>